<dbReference type="AlphaFoldDB" id="A0AA39VZS4"/>
<dbReference type="Pfam" id="PF12819">
    <property type="entry name" value="Malectin_like"/>
    <property type="match status" value="1"/>
</dbReference>
<evidence type="ECO:0000313" key="15">
    <source>
        <dbReference type="EMBL" id="KAK0604644.1"/>
    </source>
</evidence>
<dbReference type="InterPro" id="IPR000719">
    <property type="entry name" value="Prot_kinase_dom"/>
</dbReference>
<name>A0AA39VZS4_ACESA</name>
<dbReference type="InterPro" id="IPR017441">
    <property type="entry name" value="Protein_kinase_ATP_BS"/>
</dbReference>
<dbReference type="PROSITE" id="PS50011">
    <property type="entry name" value="PROTEIN_KINASE_DOM"/>
    <property type="match status" value="1"/>
</dbReference>
<feature type="transmembrane region" description="Helical" evidence="13">
    <location>
        <begin position="418"/>
        <end position="442"/>
    </location>
</feature>
<keyword evidence="4 13" id="KW-0812">Transmembrane</keyword>
<dbReference type="Gene3D" id="2.60.120.430">
    <property type="entry name" value="Galactose-binding lectin"/>
    <property type="match status" value="2"/>
</dbReference>
<dbReference type="InterPro" id="IPR001245">
    <property type="entry name" value="Ser-Thr/Tyr_kinase_cat_dom"/>
</dbReference>
<dbReference type="PANTHER" id="PTHR45631">
    <property type="entry name" value="OS07G0107800 PROTEIN-RELATED"/>
    <property type="match status" value="1"/>
</dbReference>
<dbReference type="Gene3D" id="3.30.200.20">
    <property type="entry name" value="Phosphorylase Kinase, domain 1"/>
    <property type="match status" value="1"/>
</dbReference>
<keyword evidence="8 12" id="KW-0067">ATP-binding</keyword>
<evidence type="ECO:0000256" key="6">
    <source>
        <dbReference type="ARBA" id="ARBA00022741"/>
    </source>
</evidence>
<keyword evidence="10 13" id="KW-0472">Membrane</keyword>
<dbReference type="InterPro" id="IPR011009">
    <property type="entry name" value="Kinase-like_dom_sf"/>
</dbReference>
<dbReference type="GO" id="GO:0016020">
    <property type="term" value="C:membrane"/>
    <property type="evidence" value="ECO:0007669"/>
    <property type="project" value="UniProtKB-SubCell"/>
</dbReference>
<organism evidence="15 16">
    <name type="scientific">Acer saccharum</name>
    <name type="common">Sugar maple</name>
    <dbReference type="NCBI Taxonomy" id="4024"/>
    <lineage>
        <taxon>Eukaryota</taxon>
        <taxon>Viridiplantae</taxon>
        <taxon>Streptophyta</taxon>
        <taxon>Embryophyta</taxon>
        <taxon>Tracheophyta</taxon>
        <taxon>Spermatophyta</taxon>
        <taxon>Magnoliopsida</taxon>
        <taxon>eudicotyledons</taxon>
        <taxon>Gunneridae</taxon>
        <taxon>Pentapetalae</taxon>
        <taxon>rosids</taxon>
        <taxon>malvids</taxon>
        <taxon>Sapindales</taxon>
        <taxon>Sapindaceae</taxon>
        <taxon>Hippocastanoideae</taxon>
        <taxon>Acereae</taxon>
        <taxon>Acer</taxon>
    </lineage>
</organism>
<feature type="binding site" evidence="12">
    <location>
        <position position="531"/>
    </location>
    <ligand>
        <name>ATP</name>
        <dbReference type="ChEBI" id="CHEBI:30616"/>
    </ligand>
</feature>
<dbReference type="Proteomes" id="UP001168877">
    <property type="component" value="Unassembled WGS sequence"/>
</dbReference>
<evidence type="ECO:0000256" key="9">
    <source>
        <dbReference type="ARBA" id="ARBA00022989"/>
    </source>
</evidence>
<dbReference type="CDD" id="cd14066">
    <property type="entry name" value="STKc_IRAK"/>
    <property type="match status" value="1"/>
</dbReference>
<accession>A0AA39VZS4</accession>
<proteinExistence type="predicted"/>
<keyword evidence="11" id="KW-0325">Glycoprotein</keyword>
<gene>
    <name evidence="15" type="ORF">LWI29_017757</name>
</gene>
<feature type="domain" description="Protein kinase" evidence="14">
    <location>
        <begin position="503"/>
        <end position="777"/>
    </location>
</feature>
<dbReference type="InterPro" id="IPR024788">
    <property type="entry name" value="Malectin-like_Carb-bd_dom"/>
</dbReference>
<dbReference type="GO" id="GO:0005524">
    <property type="term" value="F:ATP binding"/>
    <property type="evidence" value="ECO:0007669"/>
    <property type="project" value="UniProtKB-UniRule"/>
</dbReference>
<evidence type="ECO:0000256" key="2">
    <source>
        <dbReference type="ARBA" id="ARBA00022527"/>
    </source>
</evidence>
<protein>
    <recommendedName>
        <fullName evidence="14">Protein kinase domain-containing protein</fullName>
    </recommendedName>
</protein>
<comment type="caution">
    <text evidence="15">The sequence shown here is derived from an EMBL/GenBank/DDBJ whole genome shotgun (WGS) entry which is preliminary data.</text>
</comment>
<evidence type="ECO:0000256" key="7">
    <source>
        <dbReference type="ARBA" id="ARBA00022777"/>
    </source>
</evidence>
<dbReference type="Gene3D" id="1.10.510.10">
    <property type="entry name" value="Transferase(Phosphotransferase) domain 1"/>
    <property type="match status" value="1"/>
</dbReference>
<evidence type="ECO:0000259" key="14">
    <source>
        <dbReference type="PROSITE" id="PS50011"/>
    </source>
</evidence>
<dbReference type="SUPFAM" id="SSF56112">
    <property type="entry name" value="Protein kinase-like (PK-like)"/>
    <property type="match status" value="1"/>
</dbReference>
<dbReference type="FunFam" id="1.10.510.10:FF:000252">
    <property type="entry name" value="Receptor-like protein kinase FERONIA"/>
    <property type="match status" value="1"/>
</dbReference>
<evidence type="ECO:0000256" key="11">
    <source>
        <dbReference type="ARBA" id="ARBA00023180"/>
    </source>
</evidence>
<reference evidence="15" key="1">
    <citation type="journal article" date="2022" name="Plant J.">
        <title>Strategies of tolerance reflected in two North American maple genomes.</title>
        <authorList>
            <person name="McEvoy S.L."/>
            <person name="Sezen U.U."/>
            <person name="Trouern-Trend A."/>
            <person name="McMahon S.M."/>
            <person name="Schaberg P.G."/>
            <person name="Yang J."/>
            <person name="Wegrzyn J.L."/>
            <person name="Swenson N.G."/>
        </authorList>
    </citation>
    <scope>NUCLEOTIDE SEQUENCE</scope>
    <source>
        <strain evidence="15">NS2018</strain>
    </source>
</reference>
<dbReference type="SMART" id="SM00220">
    <property type="entry name" value="S_TKc"/>
    <property type="match status" value="1"/>
</dbReference>
<evidence type="ECO:0000256" key="4">
    <source>
        <dbReference type="ARBA" id="ARBA00022692"/>
    </source>
</evidence>
<evidence type="ECO:0000256" key="13">
    <source>
        <dbReference type="SAM" id="Phobius"/>
    </source>
</evidence>
<evidence type="ECO:0000256" key="3">
    <source>
        <dbReference type="ARBA" id="ARBA00022679"/>
    </source>
</evidence>
<evidence type="ECO:0000256" key="8">
    <source>
        <dbReference type="ARBA" id="ARBA00022840"/>
    </source>
</evidence>
<keyword evidence="6 12" id="KW-0547">Nucleotide-binding</keyword>
<dbReference type="EMBL" id="JAUESC010000002">
    <property type="protein sequence ID" value="KAK0604644.1"/>
    <property type="molecule type" value="Genomic_DNA"/>
</dbReference>
<evidence type="ECO:0000256" key="10">
    <source>
        <dbReference type="ARBA" id="ARBA00023136"/>
    </source>
</evidence>
<dbReference type="FunFam" id="2.60.120.430:FF:000005">
    <property type="entry name" value="Putative receptor-like protein kinase"/>
    <property type="match status" value="1"/>
</dbReference>
<keyword evidence="7" id="KW-0418">Kinase</keyword>
<keyword evidence="5" id="KW-0732">Signal</keyword>
<dbReference type="Pfam" id="PF07714">
    <property type="entry name" value="PK_Tyr_Ser-Thr"/>
    <property type="match status" value="1"/>
</dbReference>
<dbReference type="GO" id="GO:0004674">
    <property type="term" value="F:protein serine/threonine kinase activity"/>
    <property type="evidence" value="ECO:0007669"/>
    <property type="project" value="UniProtKB-KW"/>
</dbReference>
<evidence type="ECO:0000256" key="1">
    <source>
        <dbReference type="ARBA" id="ARBA00004479"/>
    </source>
</evidence>
<keyword evidence="16" id="KW-1185">Reference proteome</keyword>
<dbReference type="FunFam" id="3.30.200.20:FF:000039">
    <property type="entry name" value="receptor-like protein kinase FERONIA"/>
    <property type="match status" value="1"/>
</dbReference>
<evidence type="ECO:0000313" key="16">
    <source>
        <dbReference type="Proteomes" id="UP001168877"/>
    </source>
</evidence>
<comment type="subcellular location">
    <subcellularLocation>
        <location evidence="1">Membrane</location>
        <topology evidence="1">Single-pass type I membrane protein</topology>
    </subcellularLocation>
</comment>
<evidence type="ECO:0000256" key="5">
    <source>
        <dbReference type="ARBA" id="ARBA00022729"/>
    </source>
</evidence>
<keyword evidence="3" id="KW-0808">Transferase</keyword>
<keyword evidence="2" id="KW-0723">Serine/threonine-protein kinase</keyword>
<reference evidence="15" key="2">
    <citation type="submission" date="2023-06" db="EMBL/GenBank/DDBJ databases">
        <authorList>
            <person name="Swenson N.G."/>
            <person name="Wegrzyn J.L."/>
            <person name="Mcevoy S.L."/>
        </authorList>
    </citation>
    <scope>NUCLEOTIDE SEQUENCE</scope>
    <source>
        <strain evidence="15">NS2018</strain>
        <tissue evidence="15">Leaf</tissue>
    </source>
</reference>
<keyword evidence="9 13" id="KW-1133">Transmembrane helix</keyword>
<dbReference type="InterPro" id="IPR008271">
    <property type="entry name" value="Ser/Thr_kinase_AS"/>
</dbReference>
<evidence type="ECO:0000256" key="12">
    <source>
        <dbReference type="PROSITE-ProRule" id="PRU10141"/>
    </source>
</evidence>
<sequence>MNKFQPHQIMKSILLPLVFLFQFSSILLISSAYTLPDKYFINCGSETDINSVNRVFTGDLNSGSVTFTKKDSSQVLDSNQVAGQAPTTIYQTARVFRQPSRYEFQITNTSTTYLVRLHFFAFPSTINLSTAVFDVSTSEFSLLRNFTFRNTTNAPTTKEFLFNITSGKFDIYFVPQVSSFAFVNAIEVFPAPESFIPDTALHITSSGSNGNHYKEIVSKVLYTIHRINVGGHTLTEDNDTLWRNWVPDDSYLFNSNTAKNGPSHTEKPNYMGRVNEYTAPDFVYQTLKQMNIVDSSPSKNFNITWNFRVSKNTSHFVRVHFCDTVSQSLNVLTFNLFIADKFRKEIKTYDEGNYQLAAPFYFDFVVDSDDSGILNISVGPNATSYLETAFLNGLEIMEIMEKTVSEAPVINNGTKKGLVLVVVVSVLGGLVFIGVLAVFIFFGLKKYRKTNPGEPLDSWSALPVFGGGSTHSRVAEKSVSGSNSLNLGLKVPFGEIQFATKNFDSKLVIGKGGFGTVYKGIFRNGVKVAVKRSQPGSGQGLSEFQTEIMVLSKIHNRHLVSLIGYCDERSEMILVYEFMEKGTLKDHLYDSKFPCLSWKQRLEICVGAARGLQYLHKGSDVGIIHRDVKPTNILLDENLIAKVADFGLSRSGPPDQDQTHVSTAVKGTFGYLDPEYFRTQQLTEKSDVYSFGVVLLEVLCARPAIDPLLPRDQVNLADWGKLCKNKGCLEDIVDPLIKDQINPNSLKKFAETFEKCLQEDSSDRPTMGDVLWDLEYALQLQQSPIKREPHEDSTTDASDVLTLPNVRRVPSLSESIVIEDSVLNSDSLNISESEVFSQLRIANAR</sequence>
<dbReference type="PROSITE" id="PS00108">
    <property type="entry name" value="PROTEIN_KINASE_ST"/>
    <property type="match status" value="1"/>
</dbReference>
<dbReference type="PROSITE" id="PS00107">
    <property type="entry name" value="PROTEIN_KINASE_ATP"/>
    <property type="match status" value="1"/>
</dbReference>
<dbReference type="FunFam" id="2.60.120.430:FF:000013">
    <property type="entry name" value="Putative receptor-like protein kinase"/>
    <property type="match status" value="1"/>
</dbReference>